<dbReference type="EMBL" id="KQ242401">
    <property type="protein sequence ID" value="KNC78896.1"/>
    <property type="molecule type" value="Genomic_DNA"/>
</dbReference>
<feature type="region of interest" description="Disordered" evidence="1">
    <location>
        <begin position="121"/>
        <end position="410"/>
    </location>
</feature>
<feature type="compositionally biased region" description="Low complexity" evidence="1">
    <location>
        <begin position="245"/>
        <end position="274"/>
    </location>
</feature>
<organism evidence="2 3">
    <name type="scientific">Sphaeroforma arctica JP610</name>
    <dbReference type="NCBI Taxonomy" id="667725"/>
    <lineage>
        <taxon>Eukaryota</taxon>
        <taxon>Ichthyosporea</taxon>
        <taxon>Ichthyophonida</taxon>
        <taxon>Sphaeroforma</taxon>
    </lineage>
</organism>
<feature type="compositionally biased region" description="Low complexity" evidence="1">
    <location>
        <begin position="356"/>
        <end position="368"/>
    </location>
</feature>
<proteinExistence type="predicted"/>
<evidence type="ECO:0000313" key="3">
    <source>
        <dbReference type="Proteomes" id="UP000054560"/>
    </source>
</evidence>
<keyword evidence="3" id="KW-1185">Reference proteome</keyword>
<feature type="compositionally biased region" description="Polar residues" evidence="1">
    <location>
        <begin position="168"/>
        <end position="189"/>
    </location>
</feature>
<accession>A0A0L0FQS3</accession>
<dbReference type="AlphaFoldDB" id="A0A0L0FQS3"/>
<dbReference type="RefSeq" id="XP_014152798.1">
    <property type="nucleotide sequence ID" value="XM_014297323.1"/>
</dbReference>
<evidence type="ECO:0000256" key="1">
    <source>
        <dbReference type="SAM" id="MobiDB-lite"/>
    </source>
</evidence>
<feature type="compositionally biased region" description="Low complexity" evidence="1">
    <location>
        <begin position="141"/>
        <end position="156"/>
    </location>
</feature>
<dbReference type="Proteomes" id="UP000054560">
    <property type="component" value="Unassembled WGS sequence"/>
</dbReference>
<evidence type="ECO:0000313" key="2">
    <source>
        <dbReference type="EMBL" id="KNC78896.1"/>
    </source>
</evidence>
<reference evidence="2 3" key="1">
    <citation type="submission" date="2011-02" db="EMBL/GenBank/DDBJ databases">
        <title>The Genome Sequence of Sphaeroforma arctica JP610.</title>
        <authorList>
            <consortium name="The Broad Institute Genome Sequencing Platform"/>
            <person name="Russ C."/>
            <person name="Cuomo C."/>
            <person name="Young S.K."/>
            <person name="Zeng Q."/>
            <person name="Gargeya S."/>
            <person name="Alvarado L."/>
            <person name="Berlin A."/>
            <person name="Chapman S.B."/>
            <person name="Chen Z."/>
            <person name="Freedman E."/>
            <person name="Gellesch M."/>
            <person name="Goldberg J."/>
            <person name="Griggs A."/>
            <person name="Gujja S."/>
            <person name="Heilman E."/>
            <person name="Heiman D."/>
            <person name="Howarth C."/>
            <person name="Mehta T."/>
            <person name="Neiman D."/>
            <person name="Pearson M."/>
            <person name="Roberts A."/>
            <person name="Saif S."/>
            <person name="Shea T."/>
            <person name="Shenoy N."/>
            <person name="Sisk P."/>
            <person name="Stolte C."/>
            <person name="Sykes S."/>
            <person name="White J."/>
            <person name="Yandava C."/>
            <person name="Burger G."/>
            <person name="Gray M.W."/>
            <person name="Holland P.W.H."/>
            <person name="King N."/>
            <person name="Lang F.B.F."/>
            <person name="Roger A.J."/>
            <person name="Ruiz-Trillo I."/>
            <person name="Haas B."/>
            <person name="Nusbaum C."/>
            <person name="Birren B."/>
        </authorList>
    </citation>
    <scope>NUCLEOTIDE SEQUENCE [LARGE SCALE GENOMIC DNA]</scope>
    <source>
        <strain evidence="2 3">JP610</strain>
    </source>
</reference>
<feature type="compositionally biased region" description="Basic and acidic residues" evidence="1">
    <location>
        <begin position="375"/>
        <end position="386"/>
    </location>
</feature>
<sequence>MGECNEQDIQTCKQQPDYSAVFKMVLKDSVALDQLPKDVLEQPKWCLDLLTCQAVKLAVSYEPYIPGSLTAPAVRGTQYMVHKKGQYAAPNAVNGLANTGSKKSKKASNRAQGILEDAVGPSELYNNHSGSQHRDSILPRSSSDSIHSNGSNHGNSAGQPGDDRRSILLTSVTQANTRKASSADRNTVSFRYGSKSPSPRHARSIPHTKPDETNGGGGGSSTSTQRGSTERPRTDTTGTGVGMCTTSTDTGTGTSTNTDAPAATPTAANVNAHTSTDRVPGQGSGAAVVRRGDEGGSGDGEDNMNFLEGSPPTLVPSDPKAGTKTKTQAKSGRKKGSAGDVEAVGQDTESLRGYRDSQSSSRRSIEASADGPQSHQHEDDANKFELSHCNPAKPNTTHTTRVPGAQTDAHTGTRYVTIEGNGSHSEQEDGLGVLGSSLPIDIPIRATVQPSFETPRVDEDNDRQKPTDIARSMHALVAMNNQMYGHLPSRSRKYSVL</sequence>
<protein>
    <submittedName>
        <fullName evidence="2">Uncharacterized protein</fullName>
    </submittedName>
</protein>
<dbReference type="GeneID" id="25909194"/>
<gene>
    <name evidence="2" type="ORF">SARC_08690</name>
</gene>
<name>A0A0L0FQS3_9EUKA</name>